<keyword evidence="3" id="KW-0479">Metal-binding</keyword>
<sequence length="407" mass="43438">MLAVVYKKTSQVKVEEVEDPKVEATTDAIIRVTSAGICGSDLHMYEGRTASKAGQVFGHENMGVVEQVGPGVVGIKKGDRVVLPFNIACGTCFDCVRGRTEACLVANPDAPHAGYGYAGMGPYRGGQAELLRVPWADFNCLKLPGQPGDDLEDDFLLLSDVFPTAYHGTELANVKPGSTVAVFGAGPVGLLAGYCALLRGASEVYVVDSVPERLAKVKEMGAIPIDFTKGDPVKQIIDLRRQNPLIMGSLRPGEEKALGVMCGIDAVGYQSRDNKGADAHGGKEKPTQVLEQLVELVNPTGSIGVVGVYIAPDPGAADENAKQGIYPLPWAKVFDKGITVGTGQTPVKRYNYFLRDLIIAGRAKPSMIVSHRLPLSDAPEAYKKFDARKDGYTKVILKPQQSPKAKA</sequence>
<dbReference type="Pfam" id="PF08240">
    <property type="entry name" value="ADH_N"/>
    <property type="match status" value="1"/>
</dbReference>
<dbReference type="InterPro" id="IPR002328">
    <property type="entry name" value="ADH_Zn_CS"/>
</dbReference>
<dbReference type="OrthoDB" id="5484143at2"/>
<feature type="domain" description="Alcohol dehydrogenase-like N-terminal" evidence="7">
    <location>
        <begin position="26"/>
        <end position="144"/>
    </location>
</feature>
<keyword evidence="4" id="KW-0862">Zinc</keyword>
<evidence type="ECO:0000256" key="4">
    <source>
        <dbReference type="ARBA" id="ARBA00022833"/>
    </source>
</evidence>
<evidence type="ECO:0000313" key="8">
    <source>
        <dbReference type="EMBL" id="RKG85698.1"/>
    </source>
</evidence>
<dbReference type="InterPro" id="IPR011032">
    <property type="entry name" value="GroES-like_sf"/>
</dbReference>
<dbReference type="PANTHER" id="PTHR42813">
    <property type="entry name" value="ZINC-TYPE ALCOHOL DEHYDROGENASE-LIKE"/>
    <property type="match status" value="1"/>
</dbReference>
<dbReference type="EMBL" id="RAVZ01000128">
    <property type="protein sequence ID" value="RKG85698.1"/>
    <property type="molecule type" value="Genomic_DNA"/>
</dbReference>
<dbReference type="PANTHER" id="PTHR42813:SF3">
    <property type="entry name" value="GLUTATHIONE-INDEPENDENT FORMALDEHYDE DEHYDROGENASE"/>
    <property type="match status" value="1"/>
</dbReference>
<evidence type="ECO:0000256" key="5">
    <source>
        <dbReference type="ARBA" id="ARBA00023002"/>
    </source>
</evidence>
<comment type="similarity">
    <text evidence="2">Belongs to the zinc-containing alcohol dehydrogenase family.</text>
</comment>
<dbReference type="SUPFAM" id="SSF50129">
    <property type="entry name" value="GroES-like"/>
    <property type="match status" value="1"/>
</dbReference>
<dbReference type="GO" id="GO:0008270">
    <property type="term" value="F:zinc ion binding"/>
    <property type="evidence" value="ECO:0007669"/>
    <property type="project" value="InterPro"/>
</dbReference>
<keyword evidence="5" id="KW-0560">Oxidoreductase</keyword>
<keyword evidence="9" id="KW-1185">Reference proteome</keyword>
<reference evidence="9" key="1">
    <citation type="submission" date="2018-09" db="EMBL/GenBank/DDBJ databases">
        <authorList>
            <person name="Livingstone P.G."/>
            <person name="Whitworth D.E."/>
        </authorList>
    </citation>
    <scope>NUCLEOTIDE SEQUENCE [LARGE SCALE GENOMIC DNA]</scope>
    <source>
        <strain evidence="9">CA054A</strain>
    </source>
</reference>
<dbReference type="InterPro" id="IPR036291">
    <property type="entry name" value="NAD(P)-bd_dom_sf"/>
</dbReference>
<evidence type="ECO:0000256" key="6">
    <source>
        <dbReference type="ARBA" id="ARBA00023027"/>
    </source>
</evidence>
<evidence type="ECO:0000256" key="3">
    <source>
        <dbReference type="ARBA" id="ARBA00022723"/>
    </source>
</evidence>
<proteinExistence type="inferred from homology"/>
<dbReference type="RefSeq" id="WP_120542137.1">
    <property type="nucleotide sequence ID" value="NZ_RAVZ01000128.1"/>
</dbReference>
<dbReference type="Gene3D" id="3.40.50.720">
    <property type="entry name" value="NAD(P)-binding Rossmann-like Domain"/>
    <property type="match status" value="1"/>
</dbReference>
<dbReference type="InterPro" id="IPR013154">
    <property type="entry name" value="ADH-like_N"/>
</dbReference>
<dbReference type="PROSITE" id="PS00059">
    <property type="entry name" value="ADH_ZINC"/>
    <property type="match status" value="1"/>
</dbReference>
<comment type="cofactor">
    <cofactor evidence="1">
        <name>Zn(2+)</name>
        <dbReference type="ChEBI" id="CHEBI:29105"/>
    </cofactor>
</comment>
<evidence type="ECO:0000313" key="9">
    <source>
        <dbReference type="Proteomes" id="UP000268094"/>
    </source>
</evidence>
<dbReference type="GO" id="GO:0016491">
    <property type="term" value="F:oxidoreductase activity"/>
    <property type="evidence" value="ECO:0007669"/>
    <property type="project" value="UniProtKB-KW"/>
</dbReference>
<comment type="caution">
    <text evidence="8">The sequence shown here is derived from an EMBL/GenBank/DDBJ whole genome shotgun (WGS) entry which is preliminary data.</text>
</comment>
<dbReference type="Gene3D" id="3.90.180.10">
    <property type="entry name" value="Medium-chain alcohol dehydrogenases, catalytic domain"/>
    <property type="match status" value="1"/>
</dbReference>
<dbReference type="AlphaFoldDB" id="A0A3A8ISN2"/>
<name>A0A3A8ISN2_9BACT</name>
<evidence type="ECO:0000256" key="1">
    <source>
        <dbReference type="ARBA" id="ARBA00001947"/>
    </source>
</evidence>
<keyword evidence="6" id="KW-0520">NAD</keyword>
<accession>A0A3A8ISN2</accession>
<organism evidence="8 9">
    <name type="scientific">Corallococcus terminator</name>
    <dbReference type="NCBI Taxonomy" id="2316733"/>
    <lineage>
        <taxon>Bacteria</taxon>
        <taxon>Pseudomonadati</taxon>
        <taxon>Myxococcota</taxon>
        <taxon>Myxococcia</taxon>
        <taxon>Myxococcales</taxon>
        <taxon>Cystobacterineae</taxon>
        <taxon>Myxococcaceae</taxon>
        <taxon>Corallococcus</taxon>
    </lineage>
</organism>
<protein>
    <submittedName>
        <fullName evidence="8">Alcohol dehydrogenase</fullName>
    </submittedName>
</protein>
<dbReference type="SUPFAM" id="SSF51735">
    <property type="entry name" value="NAD(P)-binding Rossmann-fold domains"/>
    <property type="match status" value="1"/>
</dbReference>
<dbReference type="CDD" id="cd08282">
    <property type="entry name" value="PFDH_like"/>
    <property type="match status" value="1"/>
</dbReference>
<evidence type="ECO:0000256" key="2">
    <source>
        <dbReference type="ARBA" id="ARBA00008072"/>
    </source>
</evidence>
<evidence type="ECO:0000259" key="7">
    <source>
        <dbReference type="Pfam" id="PF08240"/>
    </source>
</evidence>
<gene>
    <name evidence="8" type="ORF">D7V88_19400</name>
</gene>
<dbReference type="Proteomes" id="UP000268094">
    <property type="component" value="Unassembled WGS sequence"/>
</dbReference>